<evidence type="ECO:0000256" key="1">
    <source>
        <dbReference type="SAM" id="MobiDB-lite"/>
    </source>
</evidence>
<feature type="region of interest" description="Disordered" evidence="1">
    <location>
        <begin position="145"/>
        <end position="245"/>
    </location>
</feature>
<name>A0A136IPD4_9PEZI</name>
<dbReference type="PANTHER" id="PTHR40635:SF1">
    <property type="match status" value="1"/>
</dbReference>
<protein>
    <submittedName>
        <fullName evidence="2">Uncharacterized protein</fullName>
    </submittedName>
</protein>
<reference evidence="3" key="1">
    <citation type="submission" date="2016-02" db="EMBL/GenBank/DDBJ databases">
        <title>Draft genome sequence of Microdochium bolleyi, a fungal endophyte of beachgrass.</title>
        <authorList>
            <consortium name="DOE Joint Genome Institute"/>
            <person name="David A.S."/>
            <person name="May G."/>
            <person name="Haridas S."/>
            <person name="Lim J."/>
            <person name="Wang M."/>
            <person name="Labutti K."/>
            <person name="Lipzen A."/>
            <person name="Barry K."/>
            <person name="Grigoriev I.V."/>
        </authorList>
    </citation>
    <scope>NUCLEOTIDE SEQUENCE [LARGE SCALE GENOMIC DNA]</scope>
    <source>
        <strain evidence="3">J235TASD1</strain>
    </source>
</reference>
<gene>
    <name evidence="2" type="ORF">Micbo1qcDRAFT_167882</name>
</gene>
<sequence>MAPIRRYLRITKYSVLECRIYLDNPALAQSWLLNPRNPVLPRVIEAVRPLVLPKLREERERARTKKSSKKKGIKDVVAEDDFEVSIFLTETTTRHSLLSKHKHFHDTTQTKLVSSSGGRMFGATSEAPLDVDAAAGDFTVELRQEDSDEDVPLADIPAVKAASAQGSARRSKRPRRDTVSEGQDAFEVVSDDQEDGQLDDDEEDLFVSSPGSEGRDSMGPPPAKKRQKDGTLNNASSDGADENKKKKLAMDISYEGFSIYGRVLCLVVKRRETTSVFGAAKAVGSRAGAGTGQNM</sequence>
<feature type="compositionally biased region" description="Acidic residues" evidence="1">
    <location>
        <begin position="189"/>
        <end position="205"/>
    </location>
</feature>
<dbReference type="InParanoid" id="A0A136IPD4"/>
<dbReference type="Proteomes" id="UP000070501">
    <property type="component" value="Unassembled WGS sequence"/>
</dbReference>
<keyword evidence="3" id="KW-1185">Reference proteome</keyword>
<feature type="non-terminal residue" evidence="2">
    <location>
        <position position="295"/>
    </location>
</feature>
<organism evidence="2 3">
    <name type="scientific">Microdochium bolleyi</name>
    <dbReference type="NCBI Taxonomy" id="196109"/>
    <lineage>
        <taxon>Eukaryota</taxon>
        <taxon>Fungi</taxon>
        <taxon>Dikarya</taxon>
        <taxon>Ascomycota</taxon>
        <taxon>Pezizomycotina</taxon>
        <taxon>Sordariomycetes</taxon>
        <taxon>Xylariomycetidae</taxon>
        <taxon>Xylariales</taxon>
        <taxon>Microdochiaceae</taxon>
        <taxon>Microdochium</taxon>
    </lineage>
</organism>
<proteinExistence type="predicted"/>
<accession>A0A136IPD4</accession>
<evidence type="ECO:0000313" key="2">
    <source>
        <dbReference type="EMBL" id="KXJ86790.1"/>
    </source>
</evidence>
<dbReference type="PANTHER" id="PTHR40635">
    <property type="match status" value="1"/>
</dbReference>
<dbReference type="EMBL" id="KQ964265">
    <property type="protein sequence ID" value="KXJ86790.1"/>
    <property type="molecule type" value="Genomic_DNA"/>
</dbReference>
<evidence type="ECO:0000313" key="3">
    <source>
        <dbReference type="Proteomes" id="UP000070501"/>
    </source>
</evidence>
<dbReference type="AlphaFoldDB" id="A0A136IPD4"/>
<dbReference type="OrthoDB" id="5374757at2759"/>